<comment type="caution">
    <text evidence="1">The sequence shown here is derived from an EMBL/GenBank/DDBJ whole genome shotgun (WGS) entry which is preliminary data.</text>
</comment>
<evidence type="ECO:0000313" key="2">
    <source>
        <dbReference type="Proteomes" id="UP000234323"/>
    </source>
</evidence>
<keyword evidence="2" id="KW-1185">Reference proteome</keyword>
<accession>A0A2I1GWK9</accession>
<protein>
    <submittedName>
        <fullName evidence="1">Uncharacterized protein</fullName>
    </submittedName>
</protein>
<reference evidence="1 2" key="1">
    <citation type="submission" date="2015-10" db="EMBL/GenBank/DDBJ databases">
        <title>Genome analyses suggest a sexual origin of heterokaryosis in a supposedly ancient asexual fungus.</title>
        <authorList>
            <person name="Ropars J."/>
            <person name="Sedzielewska K."/>
            <person name="Noel J."/>
            <person name="Charron P."/>
            <person name="Farinelli L."/>
            <person name="Marton T."/>
            <person name="Kruger M."/>
            <person name="Pelin A."/>
            <person name="Brachmann A."/>
            <person name="Corradi N."/>
        </authorList>
    </citation>
    <scope>NUCLEOTIDE SEQUENCE [LARGE SCALE GENOMIC DNA]</scope>
    <source>
        <strain evidence="1 2">A4</strain>
    </source>
</reference>
<organism evidence="1 2">
    <name type="scientific">Rhizophagus irregularis</name>
    <dbReference type="NCBI Taxonomy" id="588596"/>
    <lineage>
        <taxon>Eukaryota</taxon>
        <taxon>Fungi</taxon>
        <taxon>Fungi incertae sedis</taxon>
        <taxon>Mucoromycota</taxon>
        <taxon>Glomeromycotina</taxon>
        <taxon>Glomeromycetes</taxon>
        <taxon>Glomerales</taxon>
        <taxon>Glomeraceae</taxon>
        <taxon>Rhizophagus</taxon>
    </lineage>
</organism>
<dbReference type="EMBL" id="LLXI01000955">
    <property type="protein sequence ID" value="PKY51021.1"/>
    <property type="molecule type" value="Genomic_DNA"/>
</dbReference>
<name>A0A2I1GWK9_9GLOM</name>
<dbReference type="Proteomes" id="UP000234323">
    <property type="component" value="Unassembled WGS sequence"/>
</dbReference>
<sequence>MQERIRMILDLQDANIIINLRINNEFHNTKFDTFWNELNEYFNERRNAFIEDALMEIIPAVYDHHSTLILYLPIAMSIANLKKIIIEKLEKKYEIPLNSEILILSDEYIQLQFWLANITTNAASKYTGRFKIKYKMQL</sequence>
<gene>
    <name evidence="1" type="ORF">RhiirA4_467820</name>
</gene>
<evidence type="ECO:0000313" key="1">
    <source>
        <dbReference type="EMBL" id="PKY51021.1"/>
    </source>
</evidence>
<proteinExistence type="predicted"/>
<dbReference type="AlphaFoldDB" id="A0A2I1GWK9"/>